<evidence type="ECO:0000256" key="1">
    <source>
        <dbReference type="SAM" id="SignalP"/>
    </source>
</evidence>
<dbReference type="Gene3D" id="1.20.58.520">
    <property type="entry name" value="Amidohydrolase"/>
    <property type="match status" value="1"/>
</dbReference>
<sequence>MRWRQLVCIVLFVLAAPGNARAILIDNVSVIDVARGEVRADRAVLIRGGQIAAVGEAGTLAPDGAARVVDGAGGYLIPGLWDMHVHTSSDETTRAVLFPLFLAHGVIGVRDLLGDCLAPCWELSSSLADARRREADIAAGLLAGPRVVGGSVFANGKADNPAAATDTPERARQFVRLAAARGAQFIKPYDLIPRDAYLALVDEARSLGLPVYGHVPVAVSAGEAVRLGQDSIEHLGGGNYLEACSAREDILRPQVVRQALSEEPRLFPLIEALVESTAPAECAAAIDLLARSDTWLTPTLVLHRLPGEMGAGAWHGDPMAAYLHPGERAYWHRAKATFDLVQGSDEQRRGYNLWVRETARRMHAAGVKMLAGSDAGAPGVFWGQALHQELEMLVSIGLSPAEALRSATLGPAEFLGEAGVAGRIAPGMRADLVLLDENPLADIRNTRRIRAVIARGRLFDRAELDALLARARAFVARADAAAGGE</sequence>
<dbReference type="Proteomes" id="UP000444401">
    <property type="component" value="Unassembled WGS sequence"/>
</dbReference>
<evidence type="ECO:0000259" key="2">
    <source>
        <dbReference type="Pfam" id="PF01979"/>
    </source>
</evidence>
<proteinExistence type="predicted"/>
<dbReference type="RefSeq" id="WP_160733022.1">
    <property type="nucleotide sequence ID" value="NZ_WTYO01000002.1"/>
</dbReference>
<dbReference type="Gene3D" id="3.30.110.90">
    <property type="entry name" value="Amidohydrolase"/>
    <property type="match status" value="2"/>
</dbReference>
<accession>A0ABW9UX45</accession>
<dbReference type="Pfam" id="PF01979">
    <property type="entry name" value="Amidohydro_1"/>
    <property type="match status" value="1"/>
</dbReference>
<dbReference type="InterPro" id="IPR006680">
    <property type="entry name" value="Amidohydro-rel"/>
</dbReference>
<feature type="chain" id="PRO_5045971014" evidence="1">
    <location>
        <begin position="23"/>
        <end position="485"/>
    </location>
</feature>
<dbReference type="Gene3D" id="2.30.40.10">
    <property type="entry name" value="Urease, subunit C, domain 1"/>
    <property type="match status" value="2"/>
</dbReference>
<dbReference type="InterPro" id="IPR011059">
    <property type="entry name" value="Metal-dep_hydrolase_composite"/>
</dbReference>
<dbReference type="PANTHER" id="PTHR43135">
    <property type="entry name" value="ALPHA-D-RIBOSE 1-METHYLPHOSPHONATE 5-TRIPHOSPHATE DIPHOSPHATASE"/>
    <property type="match status" value="1"/>
</dbReference>
<feature type="signal peptide" evidence="1">
    <location>
        <begin position="1"/>
        <end position="22"/>
    </location>
</feature>
<dbReference type="Gene3D" id="3.40.50.10910">
    <property type="entry name" value="Amidohydrolase"/>
    <property type="match status" value="1"/>
</dbReference>
<protein>
    <submittedName>
        <fullName evidence="3">Amidohydrolase family protein</fullName>
    </submittedName>
</protein>
<feature type="domain" description="Amidohydrolase-related" evidence="2">
    <location>
        <begin position="356"/>
        <end position="457"/>
    </location>
</feature>
<comment type="caution">
    <text evidence="3">The sequence shown here is derived from an EMBL/GenBank/DDBJ whole genome shotgun (WGS) entry which is preliminary data.</text>
</comment>
<dbReference type="InterPro" id="IPR051781">
    <property type="entry name" value="Metallo-dep_Hydrolase"/>
</dbReference>
<gene>
    <name evidence="3" type="ORF">GRI72_06030</name>
</gene>
<dbReference type="SUPFAM" id="SSF51338">
    <property type="entry name" value="Composite domain of metallo-dependent hydrolases"/>
    <property type="match status" value="1"/>
</dbReference>
<dbReference type="SUPFAM" id="SSF51556">
    <property type="entry name" value="Metallo-dependent hydrolases"/>
    <property type="match status" value="1"/>
</dbReference>
<reference evidence="3 4" key="1">
    <citation type="submission" date="2019-12" db="EMBL/GenBank/DDBJ databases">
        <title>Genomic-based taxomic classification of the family Erythrobacteraceae.</title>
        <authorList>
            <person name="Xu L."/>
        </authorList>
    </citation>
    <scope>NUCLEOTIDE SEQUENCE [LARGE SCALE GENOMIC DNA]</scope>
    <source>
        <strain evidence="3 4">H32</strain>
    </source>
</reference>
<dbReference type="EMBL" id="WTYO01000002">
    <property type="protein sequence ID" value="MXO68383.1"/>
    <property type="molecule type" value="Genomic_DNA"/>
</dbReference>
<name>A0ABW9UX45_9SPHN</name>
<evidence type="ECO:0000313" key="4">
    <source>
        <dbReference type="Proteomes" id="UP000444401"/>
    </source>
</evidence>
<evidence type="ECO:0000313" key="3">
    <source>
        <dbReference type="EMBL" id="MXO68383.1"/>
    </source>
</evidence>
<dbReference type="InterPro" id="IPR032466">
    <property type="entry name" value="Metal_Hydrolase"/>
</dbReference>
<keyword evidence="4" id="KW-1185">Reference proteome</keyword>
<organism evidence="3 4">
    <name type="scientific">Pelagerythrobacter marinus</name>
    <dbReference type="NCBI Taxonomy" id="538382"/>
    <lineage>
        <taxon>Bacteria</taxon>
        <taxon>Pseudomonadati</taxon>
        <taxon>Pseudomonadota</taxon>
        <taxon>Alphaproteobacteria</taxon>
        <taxon>Sphingomonadales</taxon>
        <taxon>Erythrobacteraceae</taxon>
        <taxon>Pelagerythrobacter</taxon>
    </lineage>
</organism>
<dbReference type="PANTHER" id="PTHR43135:SF3">
    <property type="entry name" value="ALPHA-D-RIBOSE 1-METHYLPHOSPHONATE 5-TRIPHOSPHATE DIPHOSPHATASE"/>
    <property type="match status" value="1"/>
</dbReference>
<keyword evidence="1" id="KW-0732">Signal</keyword>